<name>A0A8T2P5K0_9TELE</name>
<evidence type="ECO:0000256" key="1">
    <source>
        <dbReference type="SAM" id="MobiDB-lite"/>
    </source>
</evidence>
<evidence type="ECO:0000313" key="2">
    <source>
        <dbReference type="EMBL" id="KAG9347090.1"/>
    </source>
</evidence>
<accession>A0A8T2P5K0</accession>
<dbReference type="Proteomes" id="UP000824540">
    <property type="component" value="Unassembled WGS sequence"/>
</dbReference>
<organism evidence="2 3">
    <name type="scientific">Albula glossodonta</name>
    <name type="common">roundjaw bonefish</name>
    <dbReference type="NCBI Taxonomy" id="121402"/>
    <lineage>
        <taxon>Eukaryota</taxon>
        <taxon>Metazoa</taxon>
        <taxon>Chordata</taxon>
        <taxon>Craniata</taxon>
        <taxon>Vertebrata</taxon>
        <taxon>Euteleostomi</taxon>
        <taxon>Actinopterygii</taxon>
        <taxon>Neopterygii</taxon>
        <taxon>Teleostei</taxon>
        <taxon>Albuliformes</taxon>
        <taxon>Albulidae</taxon>
        <taxon>Albula</taxon>
    </lineage>
</organism>
<dbReference type="AlphaFoldDB" id="A0A8T2P5K0"/>
<evidence type="ECO:0000313" key="3">
    <source>
        <dbReference type="Proteomes" id="UP000824540"/>
    </source>
</evidence>
<feature type="region of interest" description="Disordered" evidence="1">
    <location>
        <begin position="41"/>
        <end position="63"/>
    </location>
</feature>
<sequence>MASVIPHQSKITADLRGPLLSSEGQNRVLFLDSYAQLTPSAETSGCLGNRQGGSEGRMAHADL</sequence>
<keyword evidence="3" id="KW-1185">Reference proteome</keyword>
<dbReference type="EMBL" id="JAFBMS010000014">
    <property type="protein sequence ID" value="KAG9347090.1"/>
    <property type="molecule type" value="Genomic_DNA"/>
</dbReference>
<comment type="caution">
    <text evidence="2">The sequence shown here is derived from an EMBL/GenBank/DDBJ whole genome shotgun (WGS) entry which is preliminary data.</text>
</comment>
<reference evidence="2" key="1">
    <citation type="thesis" date="2021" institute="BYU ScholarsArchive" country="Provo, UT, USA">
        <title>Applications of and Algorithms for Genome Assembly and Genomic Analyses with an Emphasis on Marine Teleosts.</title>
        <authorList>
            <person name="Pickett B.D."/>
        </authorList>
    </citation>
    <scope>NUCLEOTIDE SEQUENCE</scope>
    <source>
        <strain evidence="2">HI-2016</strain>
    </source>
</reference>
<proteinExistence type="predicted"/>
<gene>
    <name evidence="2" type="ORF">JZ751_006017</name>
</gene>
<protein>
    <submittedName>
        <fullName evidence="2">Uncharacterized protein</fullName>
    </submittedName>
</protein>